<evidence type="ECO:0000313" key="2">
    <source>
        <dbReference type="EMBL" id="MBF4500536.1"/>
    </source>
</evidence>
<gene>
    <name evidence="2" type="ORF">IRY55_04090</name>
</gene>
<comment type="caution">
    <text evidence="2">The sequence shown here is derived from an EMBL/GenBank/DDBJ whole genome shotgun (WGS) entry which is preliminary data.</text>
</comment>
<name>A0A8J7G566_9BACL</name>
<dbReference type="InterPro" id="IPR035903">
    <property type="entry name" value="HesB-like_dom_sf"/>
</dbReference>
<dbReference type="SUPFAM" id="SSF89360">
    <property type="entry name" value="HesB-like domain"/>
    <property type="match status" value="1"/>
</dbReference>
<dbReference type="RefSeq" id="WP_194561971.1">
    <property type="nucleotide sequence ID" value="NZ_JADKPV010000001.1"/>
</dbReference>
<keyword evidence="3" id="KW-1185">Reference proteome</keyword>
<evidence type="ECO:0000313" key="3">
    <source>
        <dbReference type="Proteomes" id="UP000622653"/>
    </source>
</evidence>
<reference evidence="2" key="1">
    <citation type="submission" date="2020-11" db="EMBL/GenBank/DDBJ databases">
        <title>Multidrug resistant novel bacterium Savagea serpentis sp. nov., isolated from the scats of a vine snake (Ahaetulla nasuta).</title>
        <authorList>
            <person name="Venkata Ramana V."/>
            <person name="Vikas Patil S."/>
            <person name="Yogita Lugani V."/>
        </authorList>
    </citation>
    <scope>NUCLEOTIDE SEQUENCE</scope>
    <source>
        <strain evidence="2">SN6</strain>
    </source>
</reference>
<dbReference type="PIRSF" id="PIRSF034852">
    <property type="entry name" value="UCP034852"/>
    <property type="match status" value="1"/>
</dbReference>
<evidence type="ECO:0000256" key="1">
    <source>
        <dbReference type="ARBA" id="ARBA00006718"/>
    </source>
</evidence>
<dbReference type="InterPro" id="IPR008326">
    <property type="entry name" value="PdhI-like"/>
</dbReference>
<dbReference type="AlphaFoldDB" id="A0A8J7G566"/>
<comment type="similarity">
    <text evidence="1">Belongs to the HesB/IscA family.</text>
</comment>
<sequence length="96" mass="11196">MNIQLTEDAVRWFETEMDVEPGETVQFYARYGGSSPLHEGFSLGIQKSEPDKIVAKTVINDVTYYIDEHDAWFFQDHHLLVSLNDDLNELHFAYEK</sequence>
<protein>
    <submittedName>
        <fullName evidence="2">HesB/YadR/YfhF family protein</fullName>
    </submittedName>
</protein>
<proteinExistence type="inferred from homology"/>
<dbReference type="EMBL" id="JADKPV010000001">
    <property type="protein sequence ID" value="MBF4500536.1"/>
    <property type="molecule type" value="Genomic_DNA"/>
</dbReference>
<accession>A0A8J7G566</accession>
<organism evidence="2 3">
    <name type="scientific">Savagea serpentis</name>
    <dbReference type="NCBI Taxonomy" id="2785297"/>
    <lineage>
        <taxon>Bacteria</taxon>
        <taxon>Bacillati</taxon>
        <taxon>Bacillota</taxon>
        <taxon>Bacilli</taxon>
        <taxon>Bacillales</taxon>
        <taxon>Caryophanaceae</taxon>
        <taxon>Savagea</taxon>
    </lineage>
</organism>
<dbReference type="Proteomes" id="UP000622653">
    <property type="component" value="Unassembled WGS sequence"/>
</dbReference>